<protein>
    <recommendedName>
        <fullName evidence="2">Response regulatory domain-containing protein</fullName>
    </recommendedName>
</protein>
<dbReference type="SUPFAM" id="SSF52172">
    <property type="entry name" value="CheY-like"/>
    <property type="match status" value="1"/>
</dbReference>
<gene>
    <name evidence="3" type="ORF">HSB1_45780</name>
</gene>
<dbReference type="eggNOG" id="arCOG02589">
    <property type="taxonomic scope" value="Archaea"/>
</dbReference>
<dbReference type="CDD" id="cd17557">
    <property type="entry name" value="REC_Rcp-like"/>
    <property type="match status" value="1"/>
</dbReference>
<dbReference type="AlphaFoldDB" id="J3ET36"/>
<evidence type="ECO:0000259" key="2">
    <source>
        <dbReference type="PROSITE" id="PS50110"/>
    </source>
</evidence>
<dbReference type="SMART" id="SM00448">
    <property type="entry name" value="REC"/>
    <property type="match status" value="1"/>
</dbReference>
<name>J3ET36_9EURY</name>
<reference evidence="3 4" key="1">
    <citation type="journal article" date="2012" name="J. Bacteriol.">
        <title>Draft Genome Sequence of the Extremely Halophilic Archaeon Halogranum salarium B-1T.</title>
        <authorList>
            <person name="Kim K.K."/>
            <person name="Lee K.C."/>
            <person name="Lee J.S."/>
        </authorList>
    </citation>
    <scope>NUCLEOTIDE SEQUENCE [LARGE SCALE GENOMIC DNA]</scope>
    <source>
        <strain evidence="3 4">B-1</strain>
    </source>
</reference>
<dbReference type="GO" id="GO:0000160">
    <property type="term" value="P:phosphorelay signal transduction system"/>
    <property type="evidence" value="ECO:0007669"/>
    <property type="project" value="InterPro"/>
</dbReference>
<dbReference type="InterPro" id="IPR052893">
    <property type="entry name" value="TCS_response_regulator"/>
</dbReference>
<dbReference type="Pfam" id="PF00072">
    <property type="entry name" value="Response_reg"/>
    <property type="match status" value="1"/>
</dbReference>
<feature type="domain" description="Response regulatory" evidence="2">
    <location>
        <begin position="1"/>
        <end position="125"/>
    </location>
</feature>
<comment type="caution">
    <text evidence="3">The sequence shown here is derived from an EMBL/GenBank/DDBJ whole genome shotgun (WGS) entry which is preliminary data.</text>
</comment>
<dbReference type="PANTHER" id="PTHR44520:SF2">
    <property type="entry name" value="RESPONSE REGULATOR RCP1"/>
    <property type="match status" value="1"/>
</dbReference>
<organism evidence="3 4">
    <name type="scientific">Halogranum salarium B-1</name>
    <dbReference type="NCBI Taxonomy" id="1210908"/>
    <lineage>
        <taxon>Archaea</taxon>
        <taxon>Methanobacteriati</taxon>
        <taxon>Methanobacteriota</taxon>
        <taxon>Stenosarchaea group</taxon>
        <taxon>Halobacteria</taxon>
        <taxon>Halobacteriales</taxon>
        <taxon>Haloferacaceae</taxon>
    </lineage>
</organism>
<dbReference type="PANTHER" id="PTHR44520">
    <property type="entry name" value="RESPONSE REGULATOR RCP1-RELATED"/>
    <property type="match status" value="1"/>
</dbReference>
<dbReference type="Gene3D" id="3.40.50.2300">
    <property type="match status" value="1"/>
</dbReference>
<dbReference type="EMBL" id="ALJD01000016">
    <property type="protein sequence ID" value="EJN57192.1"/>
    <property type="molecule type" value="Genomic_DNA"/>
</dbReference>
<evidence type="ECO:0000313" key="3">
    <source>
        <dbReference type="EMBL" id="EJN57192.1"/>
    </source>
</evidence>
<proteinExistence type="predicted"/>
<dbReference type="Proteomes" id="UP000007813">
    <property type="component" value="Unassembled WGS sequence"/>
</dbReference>
<dbReference type="InterPro" id="IPR011006">
    <property type="entry name" value="CheY-like_superfamily"/>
</dbReference>
<feature type="modified residue" description="4-aspartylphosphate" evidence="1">
    <location>
        <position position="58"/>
    </location>
</feature>
<accession>J3ET36</accession>
<dbReference type="InterPro" id="IPR001789">
    <property type="entry name" value="Sig_transdc_resp-reg_receiver"/>
</dbReference>
<evidence type="ECO:0000313" key="4">
    <source>
        <dbReference type="Proteomes" id="UP000007813"/>
    </source>
</evidence>
<sequence>MLLVEDDLATSRLVEEAFAEVNERTSLHVTQDGVDALDFLYQRGNHASAPKPNLVLLDLGLPRKNGKSVLKELKETTTLSHIPVVVFSDSTAEQDVDDAYTLGANAYVRKPGHFPDILTVVEDINDFWLTAVRQPQ</sequence>
<keyword evidence="1" id="KW-0597">Phosphoprotein</keyword>
<dbReference type="PROSITE" id="PS50110">
    <property type="entry name" value="RESPONSE_REGULATORY"/>
    <property type="match status" value="1"/>
</dbReference>
<evidence type="ECO:0000256" key="1">
    <source>
        <dbReference type="PROSITE-ProRule" id="PRU00169"/>
    </source>
</evidence>